<dbReference type="EMBL" id="AP018161">
    <property type="protein sequence ID" value="BBA85030.1"/>
    <property type="molecule type" value="Genomic_DNA"/>
</dbReference>
<keyword evidence="11" id="KW-1185">Reference proteome</keyword>
<sequence length="331" mass="38975">MNKNLFSGIQPSGIITIGNFIGVLSKWINYQYDYNCYFCINDLHSITNKNILFSNKEYKKKIIFDTLSLIISSGINPNISNIFLQSKILEHTYLFWILLSNIKLNKIIKNININDRKNIKNIEIGKLSYSILMTSDILLYQIDTVFVGYDQIKNIELCKYIINIFNKRFDNLFKEPNFIINKNIIKSLNNPNKKMSKSDINSNSYISLLDNYDLIKKKIKLSITDSDVESKIIYNENDKKGISNLIKIMSEINNISINKIEKSMINKNYNFFKNLLSKNIYYKIEEIQYNYNIIRKNENYLKYIIEKSTNKIRKIAEKSINEIKNKIGIYE</sequence>
<gene>
    <name evidence="10" type="primary">trpS</name>
    <name evidence="10" type="ORF">NARRFE1_00800</name>
</gene>
<evidence type="ECO:0000256" key="4">
    <source>
        <dbReference type="ARBA" id="ARBA00022741"/>
    </source>
</evidence>
<dbReference type="GO" id="GO:0005737">
    <property type="term" value="C:cytoplasm"/>
    <property type="evidence" value="ECO:0007669"/>
    <property type="project" value="UniProtKB-UniRule"/>
</dbReference>
<dbReference type="PANTHER" id="PTHR43766:SF1">
    <property type="entry name" value="TRYPTOPHAN--TRNA LIGASE, MITOCHONDRIAL"/>
    <property type="match status" value="1"/>
</dbReference>
<keyword evidence="5 9" id="KW-0067">ATP-binding</keyword>
<dbReference type="GO" id="GO:0006436">
    <property type="term" value="P:tryptophanyl-tRNA aminoacylation"/>
    <property type="evidence" value="ECO:0007669"/>
    <property type="project" value="UniProtKB-UniRule"/>
</dbReference>
<evidence type="ECO:0000256" key="7">
    <source>
        <dbReference type="ARBA" id="ARBA00023146"/>
    </source>
</evidence>
<keyword evidence="6 9" id="KW-0648">Protein biosynthesis</keyword>
<dbReference type="AlphaFoldDB" id="A0A2Z5T3Q7"/>
<name>A0A2Z5T3Q7_9GAMM</name>
<dbReference type="Pfam" id="PF00579">
    <property type="entry name" value="tRNA-synt_1b"/>
    <property type="match status" value="1"/>
</dbReference>
<dbReference type="Gene3D" id="1.10.240.10">
    <property type="entry name" value="Tyrosyl-Transfer RNA Synthetase"/>
    <property type="match status" value="1"/>
</dbReference>
<evidence type="ECO:0000256" key="9">
    <source>
        <dbReference type="RuleBase" id="RU363036"/>
    </source>
</evidence>
<proteinExistence type="inferred from homology"/>
<evidence type="ECO:0000256" key="6">
    <source>
        <dbReference type="ARBA" id="ARBA00022917"/>
    </source>
</evidence>
<dbReference type="InterPro" id="IPR002306">
    <property type="entry name" value="Trp-tRNA-ligase"/>
</dbReference>
<protein>
    <recommendedName>
        <fullName evidence="2 8">Tryptophan--tRNA ligase</fullName>
        <ecNumber evidence="2 8">6.1.1.2</ecNumber>
    </recommendedName>
</protein>
<dbReference type="GO" id="GO:0004830">
    <property type="term" value="F:tryptophan-tRNA ligase activity"/>
    <property type="evidence" value="ECO:0007669"/>
    <property type="project" value="UniProtKB-UniRule"/>
</dbReference>
<dbReference type="EC" id="6.1.1.2" evidence="2 8"/>
<dbReference type="InterPro" id="IPR002305">
    <property type="entry name" value="aa-tRNA-synth_Ic"/>
</dbReference>
<dbReference type="InterPro" id="IPR014729">
    <property type="entry name" value="Rossmann-like_a/b/a_fold"/>
</dbReference>
<accession>A0A2Z5T3Q7</accession>
<dbReference type="InterPro" id="IPR050203">
    <property type="entry name" value="Trp-tRNA_synthetase"/>
</dbReference>
<evidence type="ECO:0000313" key="10">
    <source>
        <dbReference type="EMBL" id="BBA85030.1"/>
    </source>
</evidence>
<dbReference type="NCBIfam" id="TIGR00233">
    <property type="entry name" value="trpS"/>
    <property type="match status" value="1"/>
</dbReference>
<dbReference type="KEGG" id="eor:NARRFE1_00800"/>
<dbReference type="Proteomes" id="UP000289537">
    <property type="component" value="Chromosome"/>
</dbReference>
<dbReference type="OrthoDB" id="9801042at2"/>
<dbReference type="RefSeq" id="WP_148708380.1">
    <property type="nucleotide sequence ID" value="NZ_AP018161.1"/>
</dbReference>
<keyword evidence="4 9" id="KW-0547">Nucleotide-binding</keyword>
<dbReference type="PANTHER" id="PTHR43766">
    <property type="entry name" value="TRYPTOPHAN--TRNA LIGASE, MITOCHONDRIAL"/>
    <property type="match status" value="1"/>
</dbReference>
<keyword evidence="7 9" id="KW-0030">Aminoacyl-tRNA synthetase</keyword>
<dbReference type="GO" id="GO:0005524">
    <property type="term" value="F:ATP binding"/>
    <property type="evidence" value="ECO:0007669"/>
    <property type="project" value="UniProtKB-KW"/>
</dbReference>
<evidence type="ECO:0000256" key="1">
    <source>
        <dbReference type="ARBA" id="ARBA00005594"/>
    </source>
</evidence>
<dbReference type="Gene3D" id="3.40.50.620">
    <property type="entry name" value="HUPs"/>
    <property type="match status" value="1"/>
</dbReference>
<evidence type="ECO:0000256" key="5">
    <source>
        <dbReference type="ARBA" id="ARBA00022840"/>
    </source>
</evidence>
<dbReference type="PRINTS" id="PR01039">
    <property type="entry name" value="TRNASYNTHTRP"/>
</dbReference>
<keyword evidence="3 9" id="KW-0436">Ligase</keyword>
<evidence type="ECO:0000256" key="8">
    <source>
        <dbReference type="NCBIfam" id="TIGR00233"/>
    </source>
</evidence>
<dbReference type="PROSITE" id="PS00178">
    <property type="entry name" value="AA_TRNA_LIGASE_I"/>
    <property type="match status" value="1"/>
</dbReference>
<dbReference type="InterPro" id="IPR001412">
    <property type="entry name" value="aa-tRNA-synth_I_CS"/>
</dbReference>
<dbReference type="SUPFAM" id="SSF52374">
    <property type="entry name" value="Nucleotidylyl transferase"/>
    <property type="match status" value="1"/>
</dbReference>
<reference evidence="10 11" key="1">
    <citation type="journal article" date="2017" name="Proc. Natl. Acad. Sci. U.S.A.">
        <title>Small genome symbiont underlies cuticle hardness in beetles.</title>
        <authorList>
            <person name="Anbutsu H."/>
            <person name="Moriyama M."/>
            <person name="Nikoh N."/>
            <person name="Hosokawa T."/>
            <person name="Futahashi R."/>
            <person name="Tanahashi M."/>
            <person name="Meng X.Y."/>
            <person name="Kuriwada T."/>
            <person name="Mori N."/>
            <person name="Oshima K."/>
            <person name="Hattori M."/>
            <person name="Fujie M."/>
            <person name="Satoh N."/>
            <person name="Maeda T."/>
            <person name="Shigenobu S."/>
            <person name="Koga R."/>
            <person name="Fukatsu T."/>
        </authorList>
    </citation>
    <scope>NUCLEOTIDE SEQUENCE [LARGE SCALE GENOMIC DNA]</scope>
    <source>
        <strain evidence="10">NARRFE1</strain>
    </source>
</reference>
<comment type="similarity">
    <text evidence="1 9">Belongs to the class-I aminoacyl-tRNA synthetase family.</text>
</comment>
<evidence type="ECO:0000313" key="11">
    <source>
        <dbReference type="Proteomes" id="UP000289537"/>
    </source>
</evidence>
<organism evidence="10 11">
    <name type="scientific">endosymbiont of Rhynchophorus ferrugineus</name>
    <dbReference type="NCBI Taxonomy" id="1972133"/>
    <lineage>
        <taxon>Bacteria</taxon>
        <taxon>Pseudomonadati</taxon>
        <taxon>Pseudomonadota</taxon>
        <taxon>Gammaproteobacteria</taxon>
        <taxon>Candidatus Nardonella</taxon>
    </lineage>
</organism>
<evidence type="ECO:0000256" key="2">
    <source>
        <dbReference type="ARBA" id="ARBA00013161"/>
    </source>
</evidence>
<evidence type="ECO:0000256" key="3">
    <source>
        <dbReference type="ARBA" id="ARBA00022598"/>
    </source>
</evidence>